<sequence length="1061" mass="118732">MDCNKEEAIRAKGIAERKMQNDDFEGARKIARKAQQLFPELENIYQLLTVCDVHCSAQIKICGSEMNWYGILQVESLADEVTIKKQYRKLALALHPDKNKFPGAESAFKLIGEAHMVLSDQEKRSLYDSKCRVSRRTSTKPPPPQFNQNPGDRKQYVSTQPSSSSVRQTFWTSCPFCNMRYQYYRDFVNRALRCQKCVKPFIAYDLGASRVPPGSNFDKPAFPQQSQSQSQGFCKVGSQGSFSSKTVQSEPVSSTGTNAEVGGGSTTKDKHGCDKGGGKERVGSANVDAVKPKESGTSRNTMRKRRRKVVVESSESCDSATSADTEDDVIIQENGGDSAVGNSGLNAVHPRRSFRKRHHVSYNESLGGDDNIVNHLKRSRGNGSVGDSKEELKGENANNGASKTDTSSGFTADKEDTKRKRNTHLERSFLNKSGKDAEHDVNEEEADMAGHDAKTCEVIDDTESDSDSTCAPDPVFYECPDPEFNDFDKDRGENCFATNQIWACYDTKDGMPRFYACVRKVFSPGFRLRITWLEACPEDQAEINWINEDLPFSCGKFVHGNTDDTTDRLTFSHQVYCEKGSSRCSYMIYPRKGETWALFKDWNIHWSSDPENLRMDKFEIVEVISDFDEDAGVNVVSLDKVKGFVSVFQQTTLKGIVSFLIPPTELLRFSHRIPSFKLMGTEKNGIPKGSFELDPASLPTNFYECVDMKMGAESSDVKVNGSNLRSPEKGVKSISSAEKLNTPDKCVRFEGKNDLEKETFILRRSPRKVNNEDKNQNQMNASQGPTQGGIGKDLDSGNEEKHVDFTPSIGSSLSSRGDEKVNLPMKDASPQSHEKIPYISQSLSPGVKILEAFHNFNGDKTEEKFKLNQIWALYNEDGLPKNYAQVKKIKSDPFILHVAMLEECTVSKDRTQDVCCGTFKLQTGKARVFSPSSFSHVVKAECIGKNRFKIFPRGGDVWALYKDWNAIASCSDLKKGKYQIVEVFEENGNCIQVSFLIRLNGFKSVFKTPRRQRSSSVVEIPLVELARFSHQIPSFKLTEEKNGLLRGCWELDPAAIPEVST</sequence>
<dbReference type="Pfam" id="PF00226">
    <property type="entry name" value="DnaJ"/>
    <property type="match status" value="1"/>
</dbReference>
<reference evidence="3 4" key="1">
    <citation type="submission" date="2017-07" db="EMBL/GenBank/DDBJ databases">
        <title>An improved, manually edited Actinidia chinensis var. chinensis (kiwifruit) genome highlights the challenges associated with draft genomes and gene prediction in plants.</title>
        <authorList>
            <person name="Pilkington S."/>
            <person name="Crowhurst R."/>
            <person name="Hilario E."/>
            <person name="Nardozza S."/>
            <person name="Fraser L."/>
            <person name="Peng Y."/>
            <person name="Gunaseelan K."/>
            <person name="Simpson R."/>
            <person name="Tahir J."/>
            <person name="Deroles S."/>
            <person name="Templeton K."/>
            <person name="Luo Z."/>
            <person name="Davy M."/>
            <person name="Cheng C."/>
            <person name="Mcneilage M."/>
            <person name="Scaglione D."/>
            <person name="Liu Y."/>
            <person name="Zhang Q."/>
            <person name="Datson P."/>
            <person name="De Silva N."/>
            <person name="Gardiner S."/>
            <person name="Bassett H."/>
            <person name="Chagne D."/>
            <person name="Mccallum J."/>
            <person name="Dzierzon H."/>
            <person name="Deng C."/>
            <person name="Wang Y.-Y."/>
            <person name="Barron N."/>
            <person name="Manako K."/>
            <person name="Bowen J."/>
            <person name="Foster T."/>
            <person name="Erridge Z."/>
            <person name="Tiffin H."/>
            <person name="Waite C."/>
            <person name="Davies K."/>
            <person name="Grierson E."/>
            <person name="Laing W."/>
            <person name="Kirk R."/>
            <person name="Chen X."/>
            <person name="Wood M."/>
            <person name="Montefiori M."/>
            <person name="Brummell D."/>
            <person name="Schwinn K."/>
            <person name="Catanach A."/>
            <person name="Fullerton C."/>
            <person name="Li D."/>
            <person name="Meiyalaghan S."/>
            <person name="Nieuwenhuizen N."/>
            <person name="Read N."/>
            <person name="Prakash R."/>
            <person name="Hunter D."/>
            <person name="Zhang H."/>
            <person name="Mckenzie M."/>
            <person name="Knabel M."/>
            <person name="Harris A."/>
            <person name="Allan A."/>
            <person name="Chen A."/>
            <person name="Janssen B."/>
            <person name="Plunkett B."/>
            <person name="Dwamena C."/>
            <person name="Voogd C."/>
            <person name="Leif D."/>
            <person name="Lafferty D."/>
            <person name="Souleyre E."/>
            <person name="Varkonyi-Gasic E."/>
            <person name="Gambi F."/>
            <person name="Hanley J."/>
            <person name="Yao J.-L."/>
            <person name="Cheung J."/>
            <person name="David K."/>
            <person name="Warren B."/>
            <person name="Marsh K."/>
            <person name="Snowden K."/>
            <person name="Lin-Wang K."/>
            <person name="Brian L."/>
            <person name="Martinez-Sanchez M."/>
            <person name="Wang M."/>
            <person name="Ileperuma N."/>
            <person name="Macnee N."/>
            <person name="Campin R."/>
            <person name="Mcatee P."/>
            <person name="Drummond R."/>
            <person name="Espley R."/>
            <person name="Ireland H."/>
            <person name="Wu R."/>
            <person name="Atkinson R."/>
            <person name="Karunairetnam S."/>
            <person name="Bulley S."/>
            <person name="Chunkath S."/>
            <person name="Hanley Z."/>
            <person name="Storey R."/>
            <person name="Thrimawithana A."/>
            <person name="Thomson S."/>
            <person name="David C."/>
            <person name="Testolin R."/>
        </authorList>
    </citation>
    <scope>NUCLEOTIDE SEQUENCE [LARGE SCALE GENOMIC DNA]</scope>
    <source>
        <strain evidence="4">cv. Red5</strain>
        <tissue evidence="3">Young leaf</tissue>
    </source>
</reference>
<feature type="compositionally biased region" description="Basic and acidic residues" evidence="1">
    <location>
        <begin position="267"/>
        <end position="282"/>
    </location>
</feature>
<dbReference type="PANTHER" id="PTHR45089:SF42">
    <property type="entry name" value="J DOMAIN-CONTAINING PROTEIN"/>
    <property type="match status" value="1"/>
</dbReference>
<dbReference type="SMART" id="SM00271">
    <property type="entry name" value="DnaJ"/>
    <property type="match status" value="1"/>
</dbReference>
<protein>
    <submittedName>
        <fullName evidence="3">DnaJ subfamily B member like</fullName>
    </submittedName>
</protein>
<dbReference type="Gene3D" id="1.10.287.110">
    <property type="entry name" value="DnaJ domain"/>
    <property type="match status" value="1"/>
</dbReference>
<proteinExistence type="predicted"/>
<dbReference type="FunCoup" id="A0A2R6QL93">
    <property type="interactions" value="1137"/>
</dbReference>
<organism evidence="3 4">
    <name type="scientific">Actinidia chinensis var. chinensis</name>
    <name type="common">Chinese soft-hair kiwi</name>
    <dbReference type="NCBI Taxonomy" id="1590841"/>
    <lineage>
        <taxon>Eukaryota</taxon>
        <taxon>Viridiplantae</taxon>
        <taxon>Streptophyta</taxon>
        <taxon>Embryophyta</taxon>
        <taxon>Tracheophyta</taxon>
        <taxon>Spermatophyta</taxon>
        <taxon>Magnoliopsida</taxon>
        <taxon>eudicotyledons</taxon>
        <taxon>Gunneridae</taxon>
        <taxon>Pentapetalae</taxon>
        <taxon>asterids</taxon>
        <taxon>Ericales</taxon>
        <taxon>Actinidiaceae</taxon>
        <taxon>Actinidia</taxon>
    </lineage>
</organism>
<feature type="compositionally biased region" description="Polar residues" evidence="1">
    <location>
        <begin position="776"/>
        <end position="785"/>
    </location>
</feature>
<gene>
    <name evidence="3" type="ORF">CEY00_Acc17225</name>
</gene>
<dbReference type="SUPFAM" id="SSF46565">
    <property type="entry name" value="Chaperone J-domain"/>
    <property type="match status" value="1"/>
</dbReference>
<feature type="compositionally biased region" description="Polar residues" evidence="1">
    <location>
        <begin position="146"/>
        <end position="161"/>
    </location>
</feature>
<dbReference type="InterPro" id="IPR036869">
    <property type="entry name" value="J_dom_sf"/>
</dbReference>
<evidence type="ECO:0000259" key="2">
    <source>
        <dbReference type="PROSITE" id="PS50076"/>
    </source>
</evidence>
<evidence type="ECO:0000313" key="3">
    <source>
        <dbReference type="EMBL" id="PSS10172.1"/>
    </source>
</evidence>
<dbReference type="Proteomes" id="UP000241394">
    <property type="component" value="Chromosome LG15"/>
</dbReference>
<dbReference type="PRINTS" id="PR00625">
    <property type="entry name" value="JDOMAIN"/>
</dbReference>
<comment type="caution">
    <text evidence="3">The sequence shown here is derived from an EMBL/GenBank/DDBJ whole genome shotgun (WGS) entry which is preliminary data.</text>
</comment>
<name>A0A2R6QL93_ACTCC</name>
<dbReference type="PANTHER" id="PTHR45089">
    <property type="entry name" value="DNAJ HEAT SHOCK AMINO-TERMINAL DOMAIN PROTEIN-RELATED"/>
    <property type="match status" value="1"/>
</dbReference>
<feature type="region of interest" description="Disordered" evidence="1">
    <location>
        <begin position="758"/>
        <end position="834"/>
    </location>
</feature>
<dbReference type="OMA" id="MFQCGQI"/>
<dbReference type="EMBL" id="NKQK01000015">
    <property type="protein sequence ID" value="PSS10172.1"/>
    <property type="molecule type" value="Genomic_DNA"/>
</dbReference>
<dbReference type="STRING" id="1590841.A0A2R6QL93"/>
<dbReference type="AlphaFoldDB" id="A0A2R6QL93"/>
<keyword evidence="4" id="KW-1185">Reference proteome</keyword>
<feature type="region of interest" description="Disordered" evidence="1">
    <location>
        <begin position="718"/>
        <end position="737"/>
    </location>
</feature>
<reference evidence="4" key="2">
    <citation type="journal article" date="2018" name="BMC Genomics">
        <title>A manually annotated Actinidia chinensis var. chinensis (kiwifruit) genome highlights the challenges associated with draft genomes and gene prediction in plants.</title>
        <authorList>
            <person name="Pilkington S.M."/>
            <person name="Crowhurst R."/>
            <person name="Hilario E."/>
            <person name="Nardozza S."/>
            <person name="Fraser L."/>
            <person name="Peng Y."/>
            <person name="Gunaseelan K."/>
            <person name="Simpson R."/>
            <person name="Tahir J."/>
            <person name="Deroles S.C."/>
            <person name="Templeton K."/>
            <person name="Luo Z."/>
            <person name="Davy M."/>
            <person name="Cheng C."/>
            <person name="McNeilage M."/>
            <person name="Scaglione D."/>
            <person name="Liu Y."/>
            <person name="Zhang Q."/>
            <person name="Datson P."/>
            <person name="De Silva N."/>
            <person name="Gardiner S.E."/>
            <person name="Bassett H."/>
            <person name="Chagne D."/>
            <person name="McCallum J."/>
            <person name="Dzierzon H."/>
            <person name="Deng C."/>
            <person name="Wang Y.Y."/>
            <person name="Barron L."/>
            <person name="Manako K."/>
            <person name="Bowen J."/>
            <person name="Foster T.M."/>
            <person name="Erridge Z.A."/>
            <person name="Tiffin H."/>
            <person name="Waite C.N."/>
            <person name="Davies K.M."/>
            <person name="Grierson E.P."/>
            <person name="Laing W.A."/>
            <person name="Kirk R."/>
            <person name="Chen X."/>
            <person name="Wood M."/>
            <person name="Montefiori M."/>
            <person name="Brummell D.A."/>
            <person name="Schwinn K.E."/>
            <person name="Catanach A."/>
            <person name="Fullerton C."/>
            <person name="Li D."/>
            <person name="Meiyalaghan S."/>
            <person name="Nieuwenhuizen N."/>
            <person name="Read N."/>
            <person name="Prakash R."/>
            <person name="Hunter D."/>
            <person name="Zhang H."/>
            <person name="McKenzie M."/>
            <person name="Knabel M."/>
            <person name="Harris A."/>
            <person name="Allan A.C."/>
            <person name="Gleave A."/>
            <person name="Chen A."/>
            <person name="Janssen B.J."/>
            <person name="Plunkett B."/>
            <person name="Ampomah-Dwamena C."/>
            <person name="Voogd C."/>
            <person name="Leif D."/>
            <person name="Lafferty D."/>
            <person name="Souleyre E.J.F."/>
            <person name="Varkonyi-Gasic E."/>
            <person name="Gambi F."/>
            <person name="Hanley J."/>
            <person name="Yao J.L."/>
            <person name="Cheung J."/>
            <person name="David K.M."/>
            <person name="Warren B."/>
            <person name="Marsh K."/>
            <person name="Snowden K.C."/>
            <person name="Lin-Wang K."/>
            <person name="Brian L."/>
            <person name="Martinez-Sanchez M."/>
            <person name="Wang M."/>
            <person name="Ileperuma N."/>
            <person name="Macnee N."/>
            <person name="Campin R."/>
            <person name="McAtee P."/>
            <person name="Drummond R.S.M."/>
            <person name="Espley R.V."/>
            <person name="Ireland H.S."/>
            <person name="Wu R."/>
            <person name="Atkinson R.G."/>
            <person name="Karunairetnam S."/>
            <person name="Bulley S."/>
            <person name="Chunkath S."/>
            <person name="Hanley Z."/>
            <person name="Storey R."/>
            <person name="Thrimawithana A.H."/>
            <person name="Thomson S."/>
            <person name="David C."/>
            <person name="Testolin R."/>
            <person name="Huang H."/>
            <person name="Hellens R.P."/>
            <person name="Schaffer R.J."/>
        </authorList>
    </citation>
    <scope>NUCLEOTIDE SEQUENCE [LARGE SCALE GENOMIC DNA]</scope>
    <source>
        <strain evidence="4">cv. Red5</strain>
    </source>
</reference>
<feature type="compositionally biased region" description="Basic and acidic residues" evidence="1">
    <location>
        <begin position="792"/>
        <end position="804"/>
    </location>
</feature>
<accession>A0A2R6QL93</accession>
<feature type="compositionally biased region" description="Basic residues" evidence="1">
    <location>
        <begin position="349"/>
        <end position="360"/>
    </location>
</feature>
<dbReference type="InterPro" id="IPR001623">
    <property type="entry name" value="DnaJ_domain"/>
</dbReference>
<dbReference type="Gramene" id="PSS10172">
    <property type="protein sequence ID" value="PSS10172"/>
    <property type="gene ID" value="CEY00_Acc17225"/>
</dbReference>
<dbReference type="CDD" id="cd06257">
    <property type="entry name" value="DnaJ"/>
    <property type="match status" value="1"/>
</dbReference>
<evidence type="ECO:0000313" key="4">
    <source>
        <dbReference type="Proteomes" id="UP000241394"/>
    </source>
</evidence>
<feature type="region of interest" description="Disordered" evidence="1">
    <location>
        <begin position="132"/>
        <end position="161"/>
    </location>
</feature>
<dbReference type="Pfam" id="PF11926">
    <property type="entry name" value="DUF3444"/>
    <property type="match status" value="2"/>
</dbReference>
<dbReference type="InParanoid" id="A0A2R6QL93"/>
<dbReference type="PROSITE" id="PS50076">
    <property type="entry name" value="DNAJ_2"/>
    <property type="match status" value="1"/>
</dbReference>
<feature type="domain" description="J" evidence="2">
    <location>
        <begin position="67"/>
        <end position="131"/>
    </location>
</feature>
<dbReference type="OrthoDB" id="10250354at2759"/>
<feature type="compositionally biased region" description="Polar residues" evidence="1">
    <location>
        <begin position="238"/>
        <end position="258"/>
    </location>
</feature>
<feature type="region of interest" description="Disordered" evidence="1">
    <location>
        <begin position="215"/>
        <end position="438"/>
    </location>
</feature>
<feature type="compositionally biased region" description="Basic and acidic residues" evidence="1">
    <location>
        <begin position="412"/>
        <end position="438"/>
    </location>
</feature>
<dbReference type="InterPro" id="IPR024593">
    <property type="entry name" value="DUF3444"/>
</dbReference>
<feature type="compositionally biased region" description="Polar residues" evidence="1">
    <location>
        <begin position="396"/>
        <end position="410"/>
    </location>
</feature>
<evidence type="ECO:0000256" key="1">
    <source>
        <dbReference type="SAM" id="MobiDB-lite"/>
    </source>
</evidence>